<feature type="chain" id="PRO_5026811086" description="DUF4124 domain-containing protein" evidence="1">
    <location>
        <begin position="24"/>
        <end position="139"/>
    </location>
</feature>
<feature type="signal peptide" evidence="1">
    <location>
        <begin position="1"/>
        <end position="23"/>
    </location>
</feature>
<comment type="caution">
    <text evidence="2">The sequence shown here is derived from an EMBL/GenBank/DDBJ whole genome shotgun (WGS) entry which is preliminary data.</text>
</comment>
<evidence type="ECO:0000256" key="1">
    <source>
        <dbReference type="SAM" id="SignalP"/>
    </source>
</evidence>
<keyword evidence="1" id="KW-0732">Signal</keyword>
<reference evidence="2 3" key="1">
    <citation type="submission" date="2019-12" db="EMBL/GenBank/DDBJ databases">
        <authorList>
            <person name="Huq M.A."/>
        </authorList>
    </citation>
    <scope>NUCLEOTIDE SEQUENCE [LARGE SCALE GENOMIC DNA]</scope>
    <source>
        <strain evidence="2 3">MAH-25</strain>
    </source>
</reference>
<proteinExistence type="predicted"/>
<name>A0A6N8IP62_9BURK</name>
<keyword evidence="3" id="KW-1185">Reference proteome</keyword>
<evidence type="ECO:0008006" key="4">
    <source>
        <dbReference type="Google" id="ProtNLM"/>
    </source>
</evidence>
<gene>
    <name evidence="2" type="ORF">GON04_04245</name>
</gene>
<dbReference type="RefSeq" id="WP_157396719.1">
    <property type="nucleotide sequence ID" value="NZ_WSEL01000003.1"/>
</dbReference>
<accession>A0A6N8IP62</accession>
<dbReference type="AlphaFoldDB" id="A0A6N8IP62"/>
<dbReference type="Proteomes" id="UP000469385">
    <property type="component" value="Unassembled WGS sequence"/>
</dbReference>
<evidence type="ECO:0000313" key="3">
    <source>
        <dbReference type="Proteomes" id="UP000469385"/>
    </source>
</evidence>
<evidence type="ECO:0000313" key="2">
    <source>
        <dbReference type="EMBL" id="MVQ28641.1"/>
    </source>
</evidence>
<sequence>MHTLPRLLSIASIALLSAPPAGAQDGGYPAQNQPPPQNPVYRCAGATGLTYTHVPCAGAQQLGTGRVSKTFDRHAVPPQDRAHQMARAALDADTRQQCEALQGHIRADEVRMRNKGSMPTEAEEGDLAMLRVRYRELRC</sequence>
<protein>
    <recommendedName>
        <fullName evidence="4">DUF4124 domain-containing protein</fullName>
    </recommendedName>
</protein>
<dbReference type="EMBL" id="WSEL01000003">
    <property type="protein sequence ID" value="MVQ28641.1"/>
    <property type="molecule type" value="Genomic_DNA"/>
</dbReference>
<organism evidence="2 3">
    <name type="scientific">Ramlibacter pinisoli</name>
    <dbReference type="NCBI Taxonomy" id="2682844"/>
    <lineage>
        <taxon>Bacteria</taxon>
        <taxon>Pseudomonadati</taxon>
        <taxon>Pseudomonadota</taxon>
        <taxon>Betaproteobacteria</taxon>
        <taxon>Burkholderiales</taxon>
        <taxon>Comamonadaceae</taxon>
        <taxon>Ramlibacter</taxon>
    </lineage>
</organism>